<name>A0ACC0A4D7_CATRO</name>
<protein>
    <submittedName>
        <fullName evidence="1">Uncharacterized protein</fullName>
    </submittedName>
</protein>
<accession>A0ACC0A4D7</accession>
<gene>
    <name evidence="1" type="ORF">M9H77_32646</name>
</gene>
<proteinExistence type="predicted"/>
<dbReference type="EMBL" id="CM044707">
    <property type="protein sequence ID" value="KAI5655459.1"/>
    <property type="molecule type" value="Genomic_DNA"/>
</dbReference>
<comment type="caution">
    <text evidence="1">The sequence shown here is derived from an EMBL/GenBank/DDBJ whole genome shotgun (WGS) entry which is preliminary data.</text>
</comment>
<evidence type="ECO:0000313" key="1">
    <source>
        <dbReference type="EMBL" id="KAI5655459.1"/>
    </source>
</evidence>
<evidence type="ECO:0000313" key="2">
    <source>
        <dbReference type="Proteomes" id="UP001060085"/>
    </source>
</evidence>
<dbReference type="Proteomes" id="UP001060085">
    <property type="component" value="Linkage Group LG07"/>
</dbReference>
<sequence>MKRTKQGNSSICECEMQDQKKKELYPKVENLKKGQSNWGGAGQGSSAVELHSSSPPRQIRPFVIEKELTVVRGFGLLAVGNFKFSRNDFAVAFGSSFTDSILWLQFLYCVTSFLYGKA</sequence>
<keyword evidence="2" id="KW-1185">Reference proteome</keyword>
<organism evidence="1 2">
    <name type="scientific">Catharanthus roseus</name>
    <name type="common">Madagascar periwinkle</name>
    <name type="synonym">Vinca rosea</name>
    <dbReference type="NCBI Taxonomy" id="4058"/>
    <lineage>
        <taxon>Eukaryota</taxon>
        <taxon>Viridiplantae</taxon>
        <taxon>Streptophyta</taxon>
        <taxon>Embryophyta</taxon>
        <taxon>Tracheophyta</taxon>
        <taxon>Spermatophyta</taxon>
        <taxon>Magnoliopsida</taxon>
        <taxon>eudicotyledons</taxon>
        <taxon>Gunneridae</taxon>
        <taxon>Pentapetalae</taxon>
        <taxon>asterids</taxon>
        <taxon>lamiids</taxon>
        <taxon>Gentianales</taxon>
        <taxon>Apocynaceae</taxon>
        <taxon>Rauvolfioideae</taxon>
        <taxon>Vinceae</taxon>
        <taxon>Catharanthinae</taxon>
        <taxon>Catharanthus</taxon>
    </lineage>
</organism>
<reference evidence="2" key="1">
    <citation type="journal article" date="2023" name="Nat. Plants">
        <title>Single-cell RNA sequencing provides a high-resolution roadmap for understanding the multicellular compartmentation of specialized metabolism.</title>
        <authorList>
            <person name="Sun S."/>
            <person name="Shen X."/>
            <person name="Li Y."/>
            <person name="Li Y."/>
            <person name="Wang S."/>
            <person name="Li R."/>
            <person name="Zhang H."/>
            <person name="Shen G."/>
            <person name="Guo B."/>
            <person name="Wei J."/>
            <person name="Xu J."/>
            <person name="St-Pierre B."/>
            <person name="Chen S."/>
            <person name="Sun C."/>
        </authorList>
    </citation>
    <scope>NUCLEOTIDE SEQUENCE [LARGE SCALE GENOMIC DNA]</scope>
</reference>